<proteinExistence type="predicted"/>
<sequence>MRLDELYKFCDGTLTSVRKVLHDIASSLRMNYLPKRRWSKLDRKRSRIMIKMIDQKLFERRLMRNLEKFVGQFLSDTKVFTMTMEILLEPTSNKLCGRCLSRKTLSNDRLRPSRIEILWSMYYEAKVDYAAMMWEDLQYQIDNRQTKVRRREIMPYPRFTKAIIHHFMSQHKSIFKREGSPYHTIADDG</sequence>
<accession>A0ABQ5FKF5</accession>
<name>A0ABQ5FKF5_9ASTR</name>
<gene>
    <name evidence="1" type="ORF">Tco_1015059</name>
</gene>
<evidence type="ECO:0000313" key="2">
    <source>
        <dbReference type="Proteomes" id="UP001151760"/>
    </source>
</evidence>
<comment type="caution">
    <text evidence="1">The sequence shown here is derived from an EMBL/GenBank/DDBJ whole genome shotgun (WGS) entry which is preliminary data.</text>
</comment>
<protein>
    <submittedName>
        <fullName evidence="1">Uncharacterized protein</fullName>
    </submittedName>
</protein>
<keyword evidence="2" id="KW-1185">Reference proteome</keyword>
<reference evidence="1" key="1">
    <citation type="journal article" date="2022" name="Int. J. Mol. Sci.">
        <title>Draft Genome of Tanacetum Coccineum: Genomic Comparison of Closely Related Tanacetum-Family Plants.</title>
        <authorList>
            <person name="Yamashiro T."/>
            <person name="Shiraishi A."/>
            <person name="Nakayama K."/>
            <person name="Satake H."/>
        </authorList>
    </citation>
    <scope>NUCLEOTIDE SEQUENCE</scope>
</reference>
<organism evidence="1 2">
    <name type="scientific">Tanacetum coccineum</name>
    <dbReference type="NCBI Taxonomy" id="301880"/>
    <lineage>
        <taxon>Eukaryota</taxon>
        <taxon>Viridiplantae</taxon>
        <taxon>Streptophyta</taxon>
        <taxon>Embryophyta</taxon>
        <taxon>Tracheophyta</taxon>
        <taxon>Spermatophyta</taxon>
        <taxon>Magnoliopsida</taxon>
        <taxon>eudicotyledons</taxon>
        <taxon>Gunneridae</taxon>
        <taxon>Pentapetalae</taxon>
        <taxon>asterids</taxon>
        <taxon>campanulids</taxon>
        <taxon>Asterales</taxon>
        <taxon>Asteraceae</taxon>
        <taxon>Asteroideae</taxon>
        <taxon>Anthemideae</taxon>
        <taxon>Anthemidinae</taxon>
        <taxon>Tanacetum</taxon>
    </lineage>
</organism>
<reference evidence="1" key="2">
    <citation type="submission" date="2022-01" db="EMBL/GenBank/DDBJ databases">
        <authorList>
            <person name="Yamashiro T."/>
            <person name="Shiraishi A."/>
            <person name="Satake H."/>
            <person name="Nakayama K."/>
        </authorList>
    </citation>
    <scope>NUCLEOTIDE SEQUENCE</scope>
</reference>
<dbReference type="EMBL" id="BQNB010017472">
    <property type="protein sequence ID" value="GJT63579.1"/>
    <property type="molecule type" value="Genomic_DNA"/>
</dbReference>
<dbReference type="Proteomes" id="UP001151760">
    <property type="component" value="Unassembled WGS sequence"/>
</dbReference>
<evidence type="ECO:0000313" key="1">
    <source>
        <dbReference type="EMBL" id="GJT63579.1"/>
    </source>
</evidence>